<dbReference type="PROSITE" id="PS00028">
    <property type="entry name" value="ZINC_FINGER_C2H2_1"/>
    <property type="match status" value="2"/>
</dbReference>
<feature type="compositionally biased region" description="Low complexity" evidence="4">
    <location>
        <begin position="1003"/>
        <end position="1019"/>
    </location>
</feature>
<protein>
    <recommendedName>
        <fullName evidence="5">Fork-head domain-containing protein</fullName>
    </recommendedName>
</protein>
<dbReference type="Pfam" id="PF00250">
    <property type="entry name" value="Forkhead"/>
    <property type="match status" value="1"/>
</dbReference>
<dbReference type="eggNOG" id="KOG1601">
    <property type="taxonomic scope" value="Eukaryota"/>
</dbReference>
<name>H2Y9G3_CIOSA</name>
<comment type="subcellular location">
    <subcellularLocation>
        <location evidence="3">Nucleus</location>
    </subcellularLocation>
</comment>
<dbReference type="InterPro" id="IPR013087">
    <property type="entry name" value="Znf_C2H2_type"/>
</dbReference>
<feature type="region of interest" description="Disordered" evidence="4">
    <location>
        <begin position="11"/>
        <end position="38"/>
    </location>
</feature>
<dbReference type="GO" id="GO:0009653">
    <property type="term" value="P:anatomical structure morphogenesis"/>
    <property type="evidence" value="ECO:0007669"/>
    <property type="project" value="TreeGrafter"/>
</dbReference>
<dbReference type="CDD" id="cd08368">
    <property type="entry name" value="LIM"/>
    <property type="match status" value="1"/>
</dbReference>
<sequence length="1019" mass="111028">MIDIHETLAISHHQSPKGMGGPSSTSPGSIGSPTNIYSSERSEECQVTRSPEPFVRVIPNSNGSGATGSHYDGTMQNGRSSSSESFLVHREPNAASPGKEMVKAEVSGLGYNPHTAYPTLKSNEDAEANSLVLPTMVPTTNPIMQATMIMTSSDHSSRFGEKPKQPGRNDRFSGRGIIGSSGAAHRLTSTPPPEERAQYKRPPHTYPALIASAILDSPGHLITLRGIYDYIMNHFPYYKYCHDKSAWQNSIRHNLSLNQCFVKVPRYENAAKSNYWTMTREGFEEFGNENSFKRRRRRGAALAPISAYKAKKYQNEGKNGGKTKPAQNDPSKHAGIPTTQSNSVNVPEGAYSIPFPPQLMALAPGAWGNPEVNALYNEENKGRKRSGSPNDKEGIKHPRMMVLKQGDGPSLGNFKTLLDSNMATSKARNPGFLPTTSQQWISAAQRSLIASTGMMMPSLQTSVSNENLYAKSQGFEEAYNETPVLLENIEIGSKVTIKYDKSEIPIHHFRCRFCPYTYVSNGSLLLEQHARLIHQIELANAKAKAVASAVLSKSQEDRMGFSAASKSKDAADRMMTLQNMVSGMSPRSVMAAAQSGAQSILAAAQASGNASAPFPYSGRFATGLLDESVIRSLAEQVNSSQHSEMASEQQSGLDAYAYQRQQAINTIQQAAAGASSAPQEQLRLFYQQLAMQNPFLANSANSAAFAAATANFPRQMPSPDMEQASQLKNLWQYQQKILELSQIKTNSEQREESRTPEKRPSSLPQSGAHAAASSPCRSPASNPEIEAESKKSIHAWKQCGRCDFTAKGVHGLDLHYRKAHASSEAITSLSASYEADVIPCGRSAPNLDLTTTTSSVSEKPSPSFESNYRDHQMDSPLRASAYPTPPLFNSPSYIKKNFSPLDLSGAEKVDKNTSSTQTSSADVKSRTCRHCDVIFGDEMMHALHMSCHDKVDPFKCTICGQKCHEKYYFNVHLLRGLHQTNASGPSDSSQEVATDAECREAADAGASRSRSNSASSDSR</sequence>
<dbReference type="Ensembl" id="ENSCSAVT00000001995.1">
    <property type="protein sequence ID" value="ENSCSAVP00000001961.1"/>
    <property type="gene ID" value="ENSCSAVG00000001146.1"/>
</dbReference>
<feature type="compositionally biased region" description="Basic and acidic residues" evidence="4">
    <location>
        <begin position="747"/>
        <end position="760"/>
    </location>
</feature>
<feature type="region of interest" description="Disordered" evidence="4">
    <location>
        <begin position="378"/>
        <end position="397"/>
    </location>
</feature>
<dbReference type="InterPro" id="IPR050211">
    <property type="entry name" value="FOX_domain-containing"/>
</dbReference>
<dbReference type="SUPFAM" id="SSF46785">
    <property type="entry name" value="Winged helix' DNA-binding domain"/>
    <property type="match status" value="1"/>
</dbReference>
<dbReference type="Proteomes" id="UP000007875">
    <property type="component" value="Unassembled WGS sequence"/>
</dbReference>
<evidence type="ECO:0000259" key="5">
    <source>
        <dbReference type="PROSITE" id="PS50039"/>
    </source>
</evidence>
<feature type="domain" description="Fork-head" evidence="5">
    <location>
        <begin position="201"/>
        <end position="297"/>
    </location>
</feature>
<dbReference type="eggNOG" id="KOG2294">
    <property type="taxonomic scope" value="Eukaryota"/>
</dbReference>
<dbReference type="SMART" id="SM00339">
    <property type="entry name" value="FH"/>
    <property type="match status" value="1"/>
</dbReference>
<dbReference type="CDD" id="cd20035">
    <property type="entry name" value="FH_FOXQ2-like"/>
    <property type="match status" value="1"/>
</dbReference>
<feature type="compositionally biased region" description="Basic and acidic residues" evidence="4">
    <location>
        <begin position="155"/>
        <end position="173"/>
    </location>
</feature>
<dbReference type="Gene3D" id="3.30.160.60">
    <property type="entry name" value="Classic Zinc Finger"/>
    <property type="match status" value="1"/>
</dbReference>
<dbReference type="InterPro" id="IPR047519">
    <property type="entry name" value="FH_FOXQ2-like"/>
</dbReference>
<feature type="compositionally biased region" description="Polar residues" evidence="4">
    <location>
        <begin position="848"/>
        <end position="866"/>
    </location>
</feature>
<dbReference type="STRING" id="51511.ENSCSAVP00000001961"/>
<keyword evidence="2 3" id="KW-0539">Nucleus</keyword>
<evidence type="ECO:0000256" key="1">
    <source>
        <dbReference type="ARBA" id="ARBA00023125"/>
    </source>
</evidence>
<reference evidence="6" key="3">
    <citation type="submission" date="2025-09" db="UniProtKB">
        <authorList>
            <consortium name="Ensembl"/>
        </authorList>
    </citation>
    <scope>IDENTIFICATION</scope>
</reference>
<dbReference type="InterPro" id="IPR036388">
    <property type="entry name" value="WH-like_DNA-bd_sf"/>
</dbReference>
<dbReference type="GO" id="GO:0005634">
    <property type="term" value="C:nucleus"/>
    <property type="evidence" value="ECO:0007669"/>
    <property type="project" value="UniProtKB-SubCell"/>
</dbReference>
<accession>H2Y9G3</accession>
<feature type="compositionally biased region" description="Low complexity" evidence="4">
    <location>
        <begin position="768"/>
        <end position="783"/>
    </location>
</feature>
<dbReference type="PROSITE" id="PS50039">
    <property type="entry name" value="FORK_HEAD_3"/>
    <property type="match status" value="1"/>
</dbReference>
<dbReference type="OMA" id="CGRSAPN"/>
<feature type="DNA-binding region" description="Fork-head" evidence="3">
    <location>
        <begin position="201"/>
        <end position="297"/>
    </location>
</feature>
<dbReference type="GO" id="GO:0000978">
    <property type="term" value="F:RNA polymerase II cis-regulatory region sequence-specific DNA binding"/>
    <property type="evidence" value="ECO:0007669"/>
    <property type="project" value="TreeGrafter"/>
</dbReference>
<evidence type="ECO:0000256" key="4">
    <source>
        <dbReference type="SAM" id="MobiDB-lite"/>
    </source>
</evidence>
<feature type="region of interest" description="Disordered" evidence="4">
    <location>
        <begin position="742"/>
        <end position="789"/>
    </location>
</feature>
<organism evidence="6 7">
    <name type="scientific">Ciona savignyi</name>
    <name type="common">Pacific transparent sea squirt</name>
    <dbReference type="NCBI Taxonomy" id="51511"/>
    <lineage>
        <taxon>Eukaryota</taxon>
        <taxon>Metazoa</taxon>
        <taxon>Chordata</taxon>
        <taxon>Tunicata</taxon>
        <taxon>Ascidiacea</taxon>
        <taxon>Phlebobranchia</taxon>
        <taxon>Cionidae</taxon>
        <taxon>Ciona</taxon>
    </lineage>
</organism>
<reference evidence="6" key="2">
    <citation type="submission" date="2025-08" db="UniProtKB">
        <authorList>
            <consortium name="Ensembl"/>
        </authorList>
    </citation>
    <scope>IDENTIFICATION</scope>
</reference>
<dbReference type="PANTHER" id="PTHR11829:SF402">
    <property type="entry name" value="FORK HEAD DOMAIN-CONTAINING PROTEIN FD3-RELATED"/>
    <property type="match status" value="1"/>
</dbReference>
<evidence type="ECO:0000256" key="2">
    <source>
        <dbReference type="ARBA" id="ARBA00023242"/>
    </source>
</evidence>
<dbReference type="AlphaFoldDB" id="H2Y9G3"/>
<dbReference type="HOGENOM" id="CLU_296290_0_0_1"/>
<proteinExistence type="predicted"/>
<dbReference type="GeneTree" id="ENSGT00940000162800"/>
<evidence type="ECO:0000313" key="7">
    <source>
        <dbReference type="Proteomes" id="UP000007875"/>
    </source>
</evidence>
<dbReference type="SMART" id="SM00355">
    <property type="entry name" value="ZnF_C2H2"/>
    <property type="match status" value="4"/>
</dbReference>
<dbReference type="InterPro" id="IPR001766">
    <property type="entry name" value="Fork_head_dom"/>
</dbReference>
<feature type="compositionally biased region" description="Low complexity" evidence="4">
    <location>
        <begin position="22"/>
        <end position="33"/>
    </location>
</feature>
<feature type="region of interest" description="Disordered" evidence="4">
    <location>
        <begin position="981"/>
        <end position="1019"/>
    </location>
</feature>
<keyword evidence="1 3" id="KW-0238">DNA-binding</keyword>
<dbReference type="FunFam" id="1.10.10.10:FF:001085">
    <property type="entry name" value="transcription factor protein isoform X1"/>
    <property type="match status" value="1"/>
</dbReference>
<dbReference type="GO" id="GO:0030154">
    <property type="term" value="P:cell differentiation"/>
    <property type="evidence" value="ECO:0007669"/>
    <property type="project" value="TreeGrafter"/>
</dbReference>
<dbReference type="PRINTS" id="PR00053">
    <property type="entry name" value="FORKHEAD"/>
</dbReference>
<feature type="region of interest" description="Disordered" evidence="4">
    <location>
        <begin position="844"/>
        <end position="870"/>
    </location>
</feature>
<dbReference type="InterPro" id="IPR030456">
    <property type="entry name" value="TF_fork_head_CS_2"/>
</dbReference>
<dbReference type="GO" id="GO:0000981">
    <property type="term" value="F:DNA-binding transcription factor activity, RNA polymerase II-specific"/>
    <property type="evidence" value="ECO:0007669"/>
    <property type="project" value="TreeGrafter"/>
</dbReference>
<dbReference type="InParanoid" id="H2Y9G3"/>
<feature type="compositionally biased region" description="Polar residues" evidence="4">
    <location>
        <begin position="981"/>
        <end position="992"/>
    </location>
</feature>
<feature type="region of interest" description="Disordered" evidence="4">
    <location>
        <begin position="154"/>
        <end position="200"/>
    </location>
</feature>
<keyword evidence="7" id="KW-1185">Reference proteome</keyword>
<evidence type="ECO:0000256" key="3">
    <source>
        <dbReference type="PROSITE-ProRule" id="PRU00089"/>
    </source>
</evidence>
<dbReference type="PANTHER" id="PTHR11829">
    <property type="entry name" value="FORKHEAD BOX PROTEIN"/>
    <property type="match status" value="1"/>
</dbReference>
<dbReference type="PROSITE" id="PS00658">
    <property type="entry name" value="FORK_HEAD_2"/>
    <property type="match status" value="1"/>
</dbReference>
<evidence type="ECO:0000313" key="6">
    <source>
        <dbReference type="Ensembl" id="ENSCSAVP00000001961.1"/>
    </source>
</evidence>
<dbReference type="Gene3D" id="1.10.10.10">
    <property type="entry name" value="Winged helix-like DNA-binding domain superfamily/Winged helix DNA-binding domain"/>
    <property type="match status" value="1"/>
</dbReference>
<feature type="region of interest" description="Disordered" evidence="4">
    <location>
        <begin position="312"/>
        <end position="349"/>
    </location>
</feature>
<feature type="region of interest" description="Disordered" evidence="4">
    <location>
        <begin position="54"/>
        <end position="81"/>
    </location>
</feature>
<dbReference type="InterPro" id="IPR036390">
    <property type="entry name" value="WH_DNA-bd_sf"/>
</dbReference>
<reference evidence="7" key="1">
    <citation type="submission" date="2003-08" db="EMBL/GenBank/DDBJ databases">
        <authorList>
            <person name="Birren B."/>
            <person name="Nusbaum C."/>
            <person name="Abebe A."/>
            <person name="Abouelleil A."/>
            <person name="Adekoya E."/>
            <person name="Ait-zahra M."/>
            <person name="Allen N."/>
            <person name="Allen T."/>
            <person name="An P."/>
            <person name="Anderson M."/>
            <person name="Anderson S."/>
            <person name="Arachchi H."/>
            <person name="Armbruster J."/>
            <person name="Bachantsang P."/>
            <person name="Baldwin J."/>
            <person name="Barry A."/>
            <person name="Bayul T."/>
            <person name="Blitshsteyn B."/>
            <person name="Bloom T."/>
            <person name="Blye J."/>
            <person name="Boguslavskiy L."/>
            <person name="Borowsky M."/>
            <person name="Boukhgalter B."/>
            <person name="Brunache A."/>
            <person name="Butler J."/>
            <person name="Calixte N."/>
            <person name="Calvo S."/>
            <person name="Camarata J."/>
            <person name="Campo K."/>
            <person name="Chang J."/>
            <person name="Cheshatsang Y."/>
            <person name="Citroen M."/>
            <person name="Collymore A."/>
            <person name="Considine T."/>
            <person name="Cook A."/>
            <person name="Cooke P."/>
            <person name="Corum B."/>
            <person name="Cuomo C."/>
            <person name="David R."/>
            <person name="Dawoe T."/>
            <person name="Degray S."/>
            <person name="Dodge S."/>
            <person name="Dooley K."/>
            <person name="Dorje P."/>
            <person name="Dorjee K."/>
            <person name="Dorris L."/>
            <person name="Duffey N."/>
            <person name="Dupes A."/>
            <person name="Elkins T."/>
            <person name="Engels R."/>
            <person name="Erickson J."/>
            <person name="Farina A."/>
            <person name="Faro S."/>
            <person name="Ferreira P."/>
            <person name="Fischer H."/>
            <person name="Fitzgerald M."/>
            <person name="Foley K."/>
            <person name="Gage D."/>
            <person name="Galagan J."/>
            <person name="Gearin G."/>
            <person name="Gnerre S."/>
            <person name="Gnirke A."/>
            <person name="Goyette A."/>
            <person name="Graham J."/>
            <person name="Grandbois E."/>
            <person name="Gyaltsen K."/>
            <person name="Hafez N."/>
            <person name="Hagopian D."/>
            <person name="Hagos B."/>
            <person name="Hall J."/>
            <person name="Hatcher B."/>
            <person name="Heller A."/>
            <person name="Higgins H."/>
            <person name="Honan T."/>
            <person name="Horn A."/>
            <person name="Houde N."/>
            <person name="Hughes L."/>
            <person name="Hulme W."/>
            <person name="Husby E."/>
            <person name="Iliev I."/>
            <person name="Jaffe D."/>
            <person name="Jones C."/>
            <person name="Kamal M."/>
            <person name="Kamat A."/>
            <person name="Kamvysselis M."/>
            <person name="Karlsson E."/>
            <person name="Kells C."/>
            <person name="Kieu A."/>
            <person name="Kisner P."/>
            <person name="Kodira C."/>
            <person name="Kulbokas E."/>
            <person name="Labutti K."/>
            <person name="Lama D."/>
            <person name="Landers T."/>
            <person name="Leger J."/>
            <person name="Levine S."/>
            <person name="Lewis D."/>
            <person name="Lewis T."/>
            <person name="Lindblad-toh K."/>
            <person name="Liu X."/>
            <person name="Lokyitsang T."/>
            <person name="Lokyitsang Y."/>
            <person name="Lucien O."/>
            <person name="Lui A."/>
            <person name="Ma L.J."/>
            <person name="Mabbitt R."/>
            <person name="Macdonald J."/>
            <person name="Maclean C."/>
            <person name="Major J."/>
            <person name="Manning J."/>
            <person name="Marabella R."/>
            <person name="Maru K."/>
            <person name="Matthews C."/>
            <person name="Mauceli E."/>
            <person name="Mccarthy M."/>
            <person name="Mcdonough S."/>
            <person name="Mcghee T."/>
            <person name="Meldrim J."/>
            <person name="Meneus L."/>
            <person name="Mesirov J."/>
            <person name="Mihalev A."/>
            <person name="Mihova T."/>
            <person name="Mikkelsen T."/>
            <person name="Mlenga V."/>
            <person name="Moru K."/>
            <person name="Mozes J."/>
            <person name="Mulrain L."/>
            <person name="Munson G."/>
            <person name="Naylor J."/>
            <person name="Newes C."/>
            <person name="Nguyen C."/>
            <person name="Nguyen N."/>
            <person name="Nguyen T."/>
            <person name="Nicol R."/>
            <person name="Nielsen C."/>
            <person name="Nizzari M."/>
            <person name="Norbu C."/>
            <person name="Norbu N."/>
            <person name="O'donnell P."/>
            <person name="Okoawo O."/>
            <person name="O'leary S."/>
            <person name="Omotosho B."/>
            <person name="O'neill K."/>
            <person name="Osman S."/>
            <person name="Parker S."/>
            <person name="Perrin D."/>
            <person name="Phunkhang P."/>
            <person name="Piqani B."/>
            <person name="Purcell S."/>
            <person name="Rachupka T."/>
            <person name="Ramasamy U."/>
            <person name="Rameau R."/>
            <person name="Ray V."/>
            <person name="Raymond C."/>
            <person name="Retta R."/>
            <person name="Richardson S."/>
            <person name="Rise C."/>
            <person name="Rodriguez J."/>
            <person name="Rogers J."/>
            <person name="Rogov P."/>
            <person name="Rutman M."/>
            <person name="Schupbach R."/>
            <person name="Seaman C."/>
            <person name="Settipalli S."/>
            <person name="Sharpe T."/>
            <person name="Sheridan J."/>
            <person name="Sherpa N."/>
            <person name="Shi J."/>
            <person name="Smirnov S."/>
            <person name="Smith C."/>
            <person name="Sougnez C."/>
            <person name="Spencer B."/>
            <person name="Stalker J."/>
            <person name="Stange-thomann N."/>
            <person name="Stavropoulos S."/>
            <person name="Stetson K."/>
            <person name="Stone C."/>
            <person name="Stone S."/>
            <person name="Stubbs M."/>
            <person name="Talamas J."/>
            <person name="Tchuinga P."/>
            <person name="Tenzing P."/>
            <person name="Tesfaye S."/>
            <person name="Theodore J."/>
            <person name="Thoulutsang Y."/>
            <person name="Topham K."/>
            <person name="Towey S."/>
            <person name="Tsamla T."/>
            <person name="Tsomo N."/>
            <person name="Vallee D."/>
            <person name="Vassiliev H."/>
            <person name="Venkataraman V."/>
            <person name="Vinson J."/>
            <person name="Vo A."/>
            <person name="Wade C."/>
            <person name="Wang S."/>
            <person name="Wangchuk T."/>
            <person name="Wangdi T."/>
            <person name="Whittaker C."/>
            <person name="Wilkinson J."/>
            <person name="Wu Y."/>
            <person name="Wyman D."/>
            <person name="Yadav S."/>
            <person name="Yang S."/>
            <person name="Yang X."/>
            <person name="Yeager S."/>
            <person name="Yee E."/>
            <person name="Young G."/>
            <person name="Zainoun J."/>
            <person name="Zembeck L."/>
            <person name="Zimmer A."/>
            <person name="Zody M."/>
            <person name="Lander E."/>
        </authorList>
    </citation>
    <scope>NUCLEOTIDE SEQUENCE [LARGE SCALE GENOMIC DNA]</scope>
</reference>